<reference evidence="6" key="1">
    <citation type="submission" date="2023-01" db="EMBL/GenBank/DDBJ databases">
        <title>Genome assembly of the deep-sea coral Lophelia pertusa.</title>
        <authorList>
            <person name="Herrera S."/>
            <person name="Cordes E."/>
        </authorList>
    </citation>
    <scope>NUCLEOTIDE SEQUENCE</scope>
    <source>
        <strain evidence="6">USNM1676648</strain>
        <tissue evidence="6">Polyp</tissue>
    </source>
</reference>
<organism evidence="6 7">
    <name type="scientific">Desmophyllum pertusum</name>
    <dbReference type="NCBI Taxonomy" id="174260"/>
    <lineage>
        <taxon>Eukaryota</taxon>
        <taxon>Metazoa</taxon>
        <taxon>Cnidaria</taxon>
        <taxon>Anthozoa</taxon>
        <taxon>Hexacorallia</taxon>
        <taxon>Scleractinia</taxon>
        <taxon>Caryophylliina</taxon>
        <taxon>Caryophylliidae</taxon>
        <taxon>Desmophyllum</taxon>
    </lineage>
</organism>
<dbReference type="InterPro" id="IPR051954">
    <property type="entry name" value="tRNA_methyltransferase_THADA"/>
</dbReference>
<feature type="domain" description="tRNA (32-2'-O)-methyltransferase regulator THADA-like C-terminal TPR repeats region" evidence="5">
    <location>
        <begin position="831"/>
        <end position="994"/>
    </location>
</feature>
<evidence type="ECO:0000313" key="7">
    <source>
        <dbReference type="Proteomes" id="UP001163046"/>
    </source>
</evidence>
<feature type="domain" description="tRNA (32-2'-O)-methyltransferase regulator THADA-like TPR repeats region" evidence="4">
    <location>
        <begin position="149"/>
        <end position="365"/>
    </location>
</feature>
<proteinExistence type="inferred from homology"/>
<keyword evidence="7" id="KW-1185">Reference proteome</keyword>
<dbReference type="OrthoDB" id="73997at2759"/>
<evidence type="ECO:0000256" key="1">
    <source>
        <dbReference type="ARBA" id="ARBA00010409"/>
    </source>
</evidence>
<sequence length="1163" mass="129811">MDAGQSFWCYGSQAGCIPPGTLKKVKIDGVPGLAVTLFSLLLDLHKDEEIARKSLDEQFYTSLRDKVLGLPWHVKGRYGLICLLLSYVGLRQILEKQPTLLDDLIRCLGVNQLTSPSTNAFKAFLEWGRKDQAKVELKKQEQTEFTKQWEKSWQAALFRAITSKDRSLQKNACLYWLPCVLKCIPESLGSLLKELRDAYDKEGTARNTTERTRAFSAYLAVLKVSRSLALLQTEDLDEIPLHQGLTHLHDDIRATALSVISLTPKTAEPLSAVEQKLLRKFLPHNLNTACAPFRQTLFVSMKKILGRVRDSSLILLKEHCQLHTVQGKEDCVLPRTLNTMFEFVTWLFDLAVACFFPGASYQRQKTVKWQPDKKKGQPPALCHLLVSLANKHGYFEFFSTRSAVIMFGCIESPYADIRDTAVYLLQEHFSWPVILLGNDSTASASLLIHKALTLARSPKVQDCESAAALFQLIHSKVGMAIQLLVRGCKTPAILDSKSHGKLCSAVQMLQQLLAELKIHVKAAQDMTLASQNTPGHGISLAMAQCVEVTYLDINKVEEDLDCWRHLQTVLQDTVDTAVHIITFMLDMLCGKQSTDTNIGEALDEISSLSINEVETKEPFSVQSHKDVVISCCWLHIKYACHLLAVIFEKTTIQLGYTSMPTLLDEETLTRIAETAWKVIIQCRHQGVVQHCRVSFMKICQCLFHASQLCLHSLPNRWLDDMLNTVSSSSSVTSVTRRSAGLPVVFCCILSCEPTSGQRPLLKHCMKSLLDTAASPLPIVIDQHKDLPQVHAINILKALYQDTSLGCEVLQYASQGTVMAVSGFASSSWAVRNASMQLFGSLVKRMLGQRRGTDDDSEMNTISAMDFFNSYPALHKFFLTHLQNTSDSASKSSLFSQMSKPELFPILTLLSKLHPCPEASTSSSSHLSDFVPHIVSLSSCPTYTVRVVAANALVPFIPDDHLLEKAKELILLLPGPVQRLSQNVLHGTLLQIRSLLGAVKWSTVSKDGRGVLNEMLNKIWICSCSNGCPLTRASFLDIVMRFGPVLGQDWECEASYNGANHPLLDDAQWERALVRASLELEFYHSWTEDTKTKEQKTLLSRLLASTDKEKRLATLEYLSKELHQRDRSLLPNSIQVDLANLLITESDHVCLVVALEMFVEVCAG</sequence>
<evidence type="ECO:0000259" key="4">
    <source>
        <dbReference type="Pfam" id="PF25150"/>
    </source>
</evidence>
<dbReference type="InterPro" id="IPR016024">
    <property type="entry name" value="ARM-type_fold"/>
</dbReference>
<dbReference type="Pfam" id="PF25150">
    <property type="entry name" value="TPR_Trm732"/>
    <property type="match status" value="1"/>
</dbReference>
<dbReference type="AlphaFoldDB" id="A0A9W9YRE2"/>
<accession>A0A9W9YRE2</accession>
<evidence type="ECO:0008006" key="8">
    <source>
        <dbReference type="Google" id="ProtNLM"/>
    </source>
</evidence>
<dbReference type="EMBL" id="MU827311">
    <property type="protein sequence ID" value="KAJ7360154.1"/>
    <property type="molecule type" value="Genomic_DNA"/>
</dbReference>
<evidence type="ECO:0000313" key="6">
    <source>
        <dbReference type="EMBL" id="KAJ7360154.1"/>
    </source>
</evidence>
<dbReference type="GO" id="GO:0030488">
    <property type="term" value="P:tRNA methylation"/>
    <property type="evidence" value="ECO:0007669"/>
    <property type="project" value="TreeGrafter"/>
</dbReference>
<gene>
    <name evidence="6" type="ORF">OS493_018142</name>
</gene>
<name>A0A9W9YRE2_9CNID</name>
<keyword evidence="2" id="KW-0819">tRNA processing</keyword>
<protein>
    <recommendedName>
        <fullName evidence="8">DUF2428 domain-containing protein</fullName>
    </recommendedName>
</protein>
<dbReference type="Pfam" id="PF25151">
    <property type="entry name" value="TPR_Trm732_C"/>
    <property type="match status" value="1"/>
</dbReference>
<comment type="caution">
    <text evidence="6">The sequence shown here is derived from an EMBL/GenBank/DDBJ whole genome shotgun (WGS) entry which is preliminary data.</text>
</comment>
<dbReference type="InterPro" id="IPR056842">
    <property type="entry name" value="THADA-like_TPR_C"/>
</dbReference>
<evidence type="ECO:0000259" key="5">
    <source>
        <dbReference type="Pfam" id="PF25151"/>
    </source>
</evidence>
<feature type="domain" description="DUF2428" evidence="3">
    <location>
        <begin position="569"/>
        <end position="829"/>
    </location>
</feature>
<comment type="similarity">
    <text evidence="1">Belongs to the THADA family.</text>
</comment>
<dbReference type="SUPFAM" id="SSF48371">
    <property type="entry name" value="ARM repeat"/>
    <property type="match status" value="1"/>
</dbReference>
<dbReference type="PANTHER" id="PTHR14387:SF0">
    <property type="entry name" value="DUF2428 DOMAIN-CONTAINING PROTEIN"/>
    <property type="match status" value="1"/>
</dbReference>
<dbReference type="GO" id="GO:0005829">
    <property type="term" value="C:cytosol"/>
    <property type="evidence" value="ECO:0007669"/>
    <property type="project" value="TreeGrafter"/>
</dbReference>
<dbReference type="Proteomes" id="UP001163046">
    <property type="component" value="Unassembled WGS sequence"/>
</dbReference>
<dbReference type="Pfam" id="PF10350">
    <property type="entry name" value="DUF2428"/>
    <property type="match status" value="1"/>
</dbReference>
<evidence type="ECO:0000256" key="2">
    <source>
        <dbReference type="ARBA" id="ARBA00022694"/>
    </source>
</evidence>
<evidence type="ECO:0000259" key="3">
    <source>
        <dbReference type="Pfam" id="PF10350"/>
    </source>
</evidence>
<dbReference type="InterPro" id="IPR056843">
    <property type="entry name" value="THADA-like_TPR"/>
</dbReference>
<dbReference type="PANTHER" id="PTHR14387">
    <property type="entry name" value="THADA/DEATH RECEPTOR INTERACTING PROTEIN"/>
    <property type="match status" value="1"/>
</dbReference>
<dbReference type="InterPro" id="IPR019442">
    <property type="entry name" value="THADA/TRM732_DUF2428"/>
</dbReference>